<dbReference type="PANTHER" id="PTHR30511:SF0">
    <property type="entry name" value="ALANINE RACEMASE, CATABOLIC-RELATED"/>
    <property type="match status" value="1"/>
</dbReference>
<reference evidence="9 10" key="1">
    <citation type="submission" date="2015-11" db="EMBL/GenBank/DDBJ databases">
        <title>Genomic analysis of 38 Legionella species identifies large and diverse effector repertoires.</title>
        <authorList>
            <person name="Burstein D."/>
            <person name="Amaro F."/>
            <person name="Zusman T."/>
            <person name="Lifshitz Z."/>
            <person name="Cohen O."/>
            <person name="Gilbert J.A."/>
            <person name="Pupko T."/>
            <person name="Shuman H.A."/>
            <person name="Segal G."/>
        </authorList>
    </citation>
    <scope>NUCLEOTIDE SEQUENCE [LARGE SCALE GENOMIC DNA]</scope>
    <source>
        <strain evidence="9 10">Bercovier 4</strain>
    </source>
</reference>
<evidence type="ECO:0000313" key="9">
    <source>
        <dbReference type="EMBL" id="KTD34017.1"/>
    </source>
</evidence>
<evidence type="ECO:0000256" key="4">
    <source>
        <dbReference type="ARBA" id="ARBA00023235"/>
    </source>
</evidence>
<dbReference type="AlphaFoldDB" id="A0A0W0WNU8"/>
<dbReference type="UniPathway" id="UPA00042">
    <property type="reaction ID" value="UER00497"/>
</dbReference>
<dbReference type="EMBL" id="LNYH01000005">
    <property type="protein sequence ID" value="KTD34017.1"/>
    <property type="molecule type" value="Genomic_DNA"/>
</dbReference>
<dbReference type="GO" id="GO:0008784">
    <property type="term" value="F:alanine racemase activity"/>
    <property type="evidence" value="ECO:0007669"/>
    <property type="project" value="UniProtKB-UniRule"/>
</dbReference>
<feature type="active site" description="Proton acceptor; specific for L-alanine" evidence="5">
    <location>
        <position position="256"/>
    </location>
</feature>
<dbReference type="NCBIfam" id="TIGR00492">
    <property type="entry name" value="alr"/>
    <property type="match status" value="1"/>
</dbReference>
<dbReference type="PRINTS" id="PR00992">
    <property type="entry name" value="ALARACEMASE"/>
</dbReference>
<dbReference type="SMART" id="SM01005">
    <property type="entry name" value="Ala_racemase_C"/>
    <property type="match status" value="1"/>
</dbReference>
<evidence type="ECO:0000256" key="7">
    <source>
        <dbReference type="PIRSR" id="PIRSR600821-52"/>
    </source>
</evidence>
<dbReference type="RefSeq" id="WP_058500586.1">
    <property type="nucleotide sequence ID" value="NZ_CAAAJA010000005.1"/>
</dbReference>
<dbReference type="HAMAP" id="MF_01201">
    <property type="entry name" value="Ala_racemase"/>
    <property type="match status" value="1"/>
</dbReference>
<dbReference type="InterPro" id="IPR001608">
    <property type="entry name" value="Ala_racemase_N"/>
</dbReference>
<sequence>MARPTRIIIQSHALLHNLNRVRQLAPGKKIIAMVKANAYGCGMKAVVPVLEGHVDAFGVACLSEAFAIRALGSQAEIILFQGVFDVDEFQQAVKHRFSCVIHQPQQLEWLLNYPLPHALKIWVKVNTGMNRLGFMPNEVSQIFHALQQCPWVDANIGLMTHFACADDQIHARNDYQITAFKNLHIKGVGQYSAANSAVIFNYPELHGDVVRPGIMLYGVSPFSDYTGRELGLIPVMHFTSALSTIHHYPAYSPVGYGAEWQSPKPSVIGIVPVGYGDGYPRHIAPGTCVWINGQRAPVAGRISMDMMAIDLTACPSCHVGDAVELWGKHIPVEEVARSAGTIAYELLCQVTDRIRQ</sequence>
<evidence type="ECO:0000256" key="2">
    <source>
        <dbReference type="ARBA" id="ARBA00001933"/>
    </source>
</evidence>
<dbReference type="Gene3D" id="2.40.37.10">
    <property type="entry name" value="Lyase, Ornithine Decarboxylase, Chain A, domain 1"/>
    <property type="match status" value="1"/>
</dbReference>
<feature type="active site" description="Proton acceptor; specific for D-alanine" evidence="5">
    <location>
        <position position="35"/>
    </location>
</feature>
<dbReference type="Gene3D" id="3.20.20.10">
    <property type="entry name" value="Alanine racemase"/>
    <property type="match status" value="1"/>
</dbReference>
<proteinExistence type="inferred from homology"/>
<feature type="binding site" evidence="5 7">
    <location>
        <position position="304"/>
    </location>
    <ligand>
        <name>substrate</name>
    </ligand>
</feature>
<dbReference type="Pfam" id="PF00842">
    <property type="entry name" value="Ala_racemase_C"/>
    <property type="match status" value="1"/>
</dbReference>
<keyword evidence="10" id="KW-1185">Reference proteome</keyword>
<feature type="modified residue" description="N6-(pyridoxal phosphate)lysine" evidence="5 6">
    <location>
        <position position="35"/>
    </location>
</feature>
<dbReference type="EC" id="5.1.1.1" evidence="5"/>
<organism evidence="9 10">
    <name type="scientific">Legionella israelensis</name>
    <dbReference type="NCBI Taxonomy" id="454"/>
    <lineage>
        <taxon>Bacteria</taxon>
        <taxon>Pseudomonadati</taxon>
        <taxon>Pseudomonadota</taxon>
        <taxon>Gammaproteobacteria</taxon>
        <taxon>Legionellales</taxon>
        <taxon>Legionellaceae</taxon>
        <taxon>Legionella</taxon>
    </lineage>
</organism>
<name>A0A0W0WNU8_9GAMM</name>
<comment type="pathway">
    <text evidence="5">Amino-acid biosynthesis; D-alanine biosynthesis; D-alanine from L-alanine: step 1/1.</text>
</comment>
<comment type="caution">
    <text evidence="9">The sequence shown here is derived from an EMBL/GenBank/DDBJ whole genome shotgun (WGS) entry which is preliminary data.</text>
</comment>
<evidence type="ECO:0000313" key="10">
    <source>
        <dbReference type="Proteomes" id="UP000054761"/>
    </source>
</evidence>
<evidence type="ECO:0000256" key="5">
    <source>
        <dbReference type="HAMAP-Rule" id="MF_01201"/>
    </source>
</evidence>
<keyword evidence="3 5" id="KW-0663">Pyridoxal phosphate</keyword>
<evidence type="ECO:0000256" key="1">
    <source>
        <dbReference type="ARBA" id="ARBA00000316"/>
    </source>
</evidence>
<protein>
    <recommendedName>
        <fullName evidence="5">Alanine racemase</fullName>
        <ecNumber evidence="5">5.1.1.1</ecNumber>
    </recommendedName>
</protein>
<evidence type="ECO:0000256" key="3">
    <source>
        <dbReference type="ARBA" id="ARBA00022898"/>
    </source>
</evidence>
<dbReference type="OrthoDB" id="9813814at2"/>
<feature type="binding site" evidence="5 7">
    <location>
        <position position="131"/>
    </location>
    <ligand>
        <name>substrate</name>
    </ligand>
</feature>
<dbReference type="PANTHER" id="PTHR30511">
    <property type="entry name" value="ALANINE RACEMASE"/>
    <property type="match status" value="1"/>
</dbReference>
<dbReference type="InterPro" id="IPR000821">
    <property type="entry name" value="Ala_racemase"/>
</dbReference>
<comment type="similarity">
    <text evidence="5">Belongs to the alanine racemase family.</text>
</comment>
<evidence type="ECO:0000259" key="8">
    <source>
        <dbReference type="SMART" id="SM01005"/>
    </source>
</evidence>
<dbReference type="InterPro" id="IPR029066">
    <property type="entry name" value="PLP-binding_barrel"/>
</dbReference>
<dbReference type="GO" id="GO:0030632">
    <property type="term" value="P:D-alanine biosynthetic process"/>
    <property type="evidence" value="ECO:0007669"/>
    <property type="project" value="UniProtKB-UniRule"/>
</dbReference>
<evidence type="ECO:0000256" key="6">
    <source>
        <dbReference type="PIRSR" id="PIRSR600821-50"/>
    </source>
</evidence>
<feature type="domain" description="Alanine racemase C-terminal" evidence="8">
    <location>
        <begin position="235"/>
        <end position="356"/>
    </location>
</feature>
<dbReference type="InterPro" id="IPR009006">
    <property type="entry name" value="Ala_racemase/Decarboxylase_C"/>
</dbReference>
<dbReference type="GO" id="GO:0005829">
    <property type="term" value="C:cytosol"/>
    <property type="evidence" value="ECO:0007669"/>
    <property type="project" value="TreeGrafter"/>
</dbReference>
<dbReference type="STRING" id="454.Lisr_0195"/>
<keyword evidence="4 5" id="KW-0413">Isomerase</keyword>
<gene>
    <name evidence="9" type="primary">alr</name>
    <name evidence="9" type="ORF">Lisr_0195</name>
</gene>
<comment type="cofactor">
    <cofactor evidence="2 5 6">
        <name>pyridoxal 5'-phosphate</name>
        <dbReference type="ChEBI" id="CHEBI:597326"/>
    </cofactor>
</comment>
<dbReference type="InterPro" id="IPR011079">
    <property type="entry name" value="Ala_racemase_C"/>
</dbReference>
<dbReference type="CDD" id="cd06827">
    <property type="entry name" value="PLPDE_III_AR_proteobact"/>
    <property type="match status" value="1"/>
</dbReference>
<dbReference type="GO" id="GO:0030170">
    <property type="term" value="F:pyridoxal phosphate binding"/>
    <property type="evidence" value="ECO:0007669"/>
    <property type="project" value="UniProtKB-UniRule"/>
</dbReference>
<dbReference type="SUPFAM" id="SSF50621">
    <property type="entry name" value="Alanine racemase C-terminal domain-like"/>
    <property type="match status" value="1"/>
</dbReference>
<dbReference type="Proteomes" id="UP000054761">
    <property type="component" value="Unassembled WGS sequence"/>
</dbReference>
<dbReference type="Pfam" id="PF01168">
    <property type="entry name" value="Ala_racemase_N"/>
    <property type="match status" value="1"/>
</dbReference>
<dbReference type="PATRIC" id="fig|454.4.peg.203"/>
<comment type="function">
    <text evidence="5">Catalyzes the interconversion of L-alanine and D-alanine. May also act on other amino acids.</text>
</comment>
<dbReference type="SUPFAM" id="SSF51419">
    <property type="entry name" value="PLP-binding barrel"/>
    <property type="match status" value="1"/>
</dbReference>
<accession>A0A0W0WNU8</accession>
<comment type="catalytic activity">
    <reaction evidence="1 5">
        <text>L-alanine = D-alanine</text>
        <dbReference type="Rhea" id="RHEA:20249"/>
        <dbReference type="ChEBI" id="CHEBI:57416"/>
        <dbReference type="ChEBI" id="CHEBI:57972"/>
        <dbReference type="EC" id="5.1.1.1"/>
    </reaction>
</comment>
<dbReference type="FunFam" id="3.20.20.10:FF:000002">
    <property type="entry name" value="Alanine racemase"/>
    <property type="match status" value="1"/>
</dbReference>